<sequence length="540" mass="61068">MKLCDNCWGKQVVHRKPPTGQLPHEKKDVGNAEIEMKIKNCILPTLDDVARRRMHEADHQTTWFGTVKIPLECGFGYERRFHDYKRFEQLMFKYPPQARSRLCPSLVSFLGQTGAGKSSLIRLLITLLHTEKDPIEVPISGSIEDAHTATSGDVHLYHDPASSTSRTPILYADCEGLQGGETEPISSKILGNTIKRACLKLKHSIRELSWANTENCDMSHFTRQFVKLRTNYYNVYRAAEQMVLQLLDWGTNSVEHSSNQPTLPHAIVAVNMSPNSLGPEFWETGHATQWLFSGVDSALSLNPEFEKYINAWGGPPNMATTKALLEHYYSSVKVVRIPLIIDGTGRLSLMNEQINRLYNEIREDCDLARQRKAHLQMLLTADQLSTYTQLAFDHFTSKKGLNYPFDFIDASLRAKPICCDFSTHIVTLASALISKFEKENLPNTFCLFANVGKFVASCIVLDAARNKRQGSYETIFSGYKEFCIKAVEESLDRYWPCEYSGCVNFKIGHAADHQNKHGKFIGPVNIPPIRATNVISLRMK</sequence>
<dbReference type="EMBL" id="MU001696">
    <property type="protein sequence ID" value="KAF2453568.1"/>
    <property type="molecule type" value="Genomic_DNA"/>
</dbReference>
<dbReference type="SUPFAM" id="SSF52540">
    <property type="entry name" value="P-loop containing nucleoside triphosphate hydrolases"/>
    <property type="match status" value="1"/>
</dbReference>
<protein>
    <submittedName>
        <fullName evidence="1">Uncharacterized protein</fullName>
    </submittedName>
</protein>
<evidence type="ECO:0000313" key="2">
    <source>
        <dbReference type="Proteomes" id="UP000799766"/>
    </source>
</evidence>
<gene>
    <name evidence="1" type="ORF">BDY21DRAFT_292842</name>
</gene>
<reference evidence="1" key="1">
    <citation type="journal article" date="2020" name="Stud. Mycol.">
        <title>101 Dothideomycetes genomes: a test case for predicting lifestyles and emergence of pathogens.</title>
        <authorList>
            <person name="Haridas S."/>
            <person name="Albert R."/>
            <person name="Binder M."/>
            <person name="Bloem J."/>
            <person name="Labutti K."/>
            <person name="Salamov A."/>
            <person name="Andreopoulos B."/>
            <person name="Baker S."/>
            <person name="Barry K."/>
            <person name="Bills G."/>
            <person name="Bluhm B."/>
            <person name="Cannon C."/>
            <person name="Castanera R."/>
            <person name="Culley D."/>
            <person name="Daum C."/>
            <person name="Ezra D."/>
            <person name="Gonzalez J."/>
            <person name="Henrissat B."/>
            <person name="Kuo A."/>
            <person name="Liang C."/>
            <person name="Lipzen A."/>
            <person name="Lutzoni F."/>
            <person name="Magnuson J."/>
            <person name="Mondo S."/>
            <person name="Nolan M."/>
            <person name="Ohm R."/>
            <person name="Pangilinan J."/>
            <person name="Park H.-J."/>
            <person name="Ramirez L."/>
            <person name="Alfaro M."/>
            <person name="Sun H."/>
            <person name="Tritt A."/>
            <person name="Yoshinaga Y."/>
            <person name="Zwiers L.-H."/>
            <person name="Turgeon B."/>
            <person name="Goodwin S."/>
            <person name="Spatafora J."/>
            <person name="Crous P."/>
            <person name="Grigoriev I."/>
        </authorList>
    </citation>
    <scope>NUCLEOTIDE SEQUENCE</scope>
    <source>
        <strain evidence="1">ATCC 16933</strain>
    </source>
</reference>
<dbReference type="AlphaFoldDB" id="A0A6A6NPG2"/>
<dbReference type="InterPro" id="IPR027417">
    <property type="entry name" value="P-loop_NTPase"/>
</dbReference>
<dbReference type="Proteomes" id="UP000799766">
    <property type="component" value="Unassembled WGS sequence"/>
</dbReference>
<dbReference type="OrthoDB" id="194358at2759"/>
<proteinExistence type="predicted"/>
<organism evidence="1 2">
    <name type="scientific">Lineolata rhizophorae</name>
    <dbReference type="NCBI Taxonomy" id="578093"/>
    <lineage>
        <taxon>Eukaryota</taxon>
        <taxon>Fungi</taxon>
        <taxon>Dikarya</taxon>
        <taxon>Ascomycota</taxon>
        <taxon>Pezizomycotina</taxon>
        <taxon>Dothideomycetes</taxon>
        <taxon>Dothideomycetes incertae sedis</taxon>
        <taxon>Lineolatales</taxon>
        <taxon>Lineolataceae</taxon>
        <taxon>Lineolata</taxon>
    </lineage>
</organism>
<evidence type="ECO:0000313" key="1">
    <source>
        <dbReference type="EMBL" id="KAF2453568.1"/>
    </source>
</evidence>
<accession>A0A6A6NPG2</accession>
<name>A0A6A6NPG2_9PEZI</name>
<keyword evidence="2" id="KW-1185">Reference proteome</keyword>